<comment type="catalytic activity">
    <reaction evidence="6">
        <text>(6S)-NADHX + ADP = AMP + phosphate + NADH + H(+)</text>
        <dbReference type="Rhea" id="RHEA:32223"/>
        <dbReference type="ChEBI" id="CHEBI:15378"/>
        <dbReference type="ChEBI" id="CHEBI:43474"/>
        <dbReference type="ChEBI" id="CHEBI:57945"/>
        <dbReference type="ChEBI" id="CHEBI:64074"/>
        <dbReference type="ChEBI" id="CHEBI:456215"/>
        <dbReference type="ChEBI" id="CHEBI:456216"/>
        <dbReference type="EC" id="4.2.1.136"/>
    </reaction>
</comment>
<dbReference type="CDD" id="cd01171">
    <property type="entry name" value="YXKO-related"/>
    <property type="match status" value="1"/>
</dbReference>
<dbReference type="GO" id="GO:0005524">
    <property type="term" value="F:ATP binding"/>
    <property type="evidence" value="ECO:0007669"/>
    <property type="project" value="UniProtKB-KW"/>
</dbReference>
<feature type="binding site" evidence="6">
    <location>
        <begin position="195"/>
        <end position="199"/>
    </location>
    <ligand>
        <name>AMP</name>
        <dbReference type="ChEBI" id="CHEBI:456215"/>
    </ligand>
</feature>
<feature type="transmembrane region" description="Helical" evidence="7">
    <location>
        <begin position="32"/>
        <end position="52"/>
    </location>
</feature>
<dbReference type="AlphaFoldDB" id="A0A6B2R0A6"/>
<proteinExistence type="inferred from homology"/>
<evidence type="ECO:0000256" key="4">
    <source>
        <dbReference type="ARBA" id="ARBA00023027"/>
    </source>
</evidence>
<comment type="similarity">
    <text evidence="6">Belongs to the NnrD/CARKD family.</text>
</comment>
<evidence type="ECO:0000259" key="8">
    <source>
        <dbReference type="PROSITE" id="PS51383"/>
    </source>
</evidence>
<keyword evidence="7" id="KW-0472">Membrane</keyword>
<reference evidence="9" key="1">
    <citation type="submission" date="2020-02" db="EMBL/GenBank/DDBJ databases">
        <authorList>
            <person name="Chen W.-M."/>
        </authorList>
    </citation>
    <scope>NUCLEOTIDE SEQUENCE</scope>
    <source>
        <strain evidence="9">NBD-18</strain>
    </source>
</reference>
<evidence type="ECO:0000313" key="9">
    <source>
        <dbReference type="EMBL" id="NDY84190.1"/>
    </source>
</evidence>
<gene>
    <name evidence="6" type="primary">nnrD</name>
    <name evidence="9" type="ORF">G3I67_13225</name>
</gene>
<comment type="cofactor">
    <cofactor evidence="6">
        <name>Mg(2+)</name>
        <dbReference type="ChEBI" id="CHEBI:18420"/>
    </cofactor>
</comment>
<sequence>MTQILPTGQTISDKQIESIFEPRNPLGHKGTFGTAVILGGSAGMVGAAILAGRTALKAGAGKVLIGLAQSSCPVSYDSANPELMIHKAEDLLSRPDTCDAWGAGCGLGQSAAAIQSLRLLFSRRQGKPLVLDADGLNALSEGAASCTWGHGEVVMTPHPAEAGRLLGRTTKDIQADRVNAAQSISKQFKSWVVLKGAETIVCAPDLSWQINRTGNVGLATAGSGDVLTGVLVSLLAQGFRPEIAVPAGVWIHGAAADWLVADGTGPIGLTAGELADAIRLIRNRRT</sequence>
<feature type="binding site" evidence="6">
    <location>
        <position position="47"/>
    </location>
    <ligand>
        <name>(6S)-NADPHX</name>
        <dbReference type="ChEBI" id="CHEBI:64076"/>
    </ligand>
</feature>
<dbReference type="NCBIfam" id="TIGR00196">
    <property type="entry name" value="yjeF_cterm"/>
    <property type="match status" value="1"/>
</dbReference>
<feature type="binding site" evidence="6">
    <location>
        <position position="106"/>
    </location>
    <ligand>
        <name>(6S)-NADPHX</name>
        <dbReference type="ChEBI" id="CHEBI:64076"/>
    </ligand>
</feature>
<evidence type="ECO:0000256" key="6">
    <source>
        <dbReference type="HAMAP-Rule" id="MF_01965"/>
    </source>
</evidence>
<accession>A0A6B2R0A6</accession>
<dbReference type="RefSeq" id="WP_163656011.1">
    <property type="nucleotide sequence ID" value="NZ_JAAGRN010000010.1"/>
</dbReference>
<dbReference type="InterPro" id="IPR017953">
    <property type="entry name" value="Carbohydrate_kinase_pred_CS"/>
</dbReference>
<evidence type="ECO:0000256" key="2">
    <source>
        <dbReference type="ARBA" id="ARBA00022840"/>
    </source>
</evidence>
<dbReference type="SUPFAM" id="SSF53613">
    <property type="entry name" value="Ribokinase-like"/>
    <property type="match status" value="1"/>
</dbReference>
<evidence type="ECO:0000256" key="7">
    <source>
        <dbReference type="SAM" id="Phobius"/>
    </source>
</evidence>
<dbReference type="PROSITE" id="PS51383">
    <property type="entry name" value="YJEF_C_3"/>
    <property type="match status" value="1"/>
</dbReference>
<comment type="function">
    <text evidence="6">Catalyzes the dehydration of the S-form of NAD(P)HX at the expense of ADP, which is converted to AMP. Together with NAD(P)HX epimerase, which catalyzes the epimerization of the S- and R-forms, the enzyme allows the repair of both epimers of NAD(P)HX, a damaged form of NAD(P)H that is a result of enzymatic or heat-dependent hydration.</text>
</comment>
<organism evidence="9">
    <name type="scientific">Sheuella amnicola</name>
    <dbReference type="NCBI Taxonomy" id="2707330"/>
    <lineage>
        <taxon>Bacteria</taxon>
        <taxon>Pseudomonadati</taxon>
        <taxon>Pseudomonadota</taxon>
        <taxon>Betaproteobacteria</taxon>
        <taxon>Burkholderiales</taxon>
        <taxon>Alcaligenaceae</taxon>
        <taxon>Sheuella</taxon>
    </lineage>
</organism>
<feature type="domain" description="YjeF C-terminal" evidence="8">
    <location>
        <begin position="12"/>
        <end position="285"/>
    </location>
</feature>
<feature type="binding site" evidence="6">
    <location>
        <position position="225"/>
    </location>
    <ligand>
        <name>(6S)-NADPHX</name>
        <dbReference type="ChEBI" id="CHEBI:64076"/>
    </ligand>
</feature>
<dbReference type="HAMAP" id="MF_01965">
    <property type="entry name" value="NADHX_dehydratase"/>
    <property type="match status" value="1"/>
</dbReference>
<name>A0A6B2R0A6_9BURK</name>
<dbReference type="GO" id="GO:0110051">
    <property type="term" value="P:metabolite repair"/>
    <property type="evidence" value="ECO:0007669"/>
    <property type="project" value="TreeGrafter"/>
</dbReference>
<comment type="catalytic activity">
    <reaction evidence="6">
        <text>(6S)-NADPHX + ADP = AMP + phosphate + NADPH + H(+)</text>
        <dbReference type="Rhea" id="RHEA:32235"/>
        <dbReference type="ChEBI" id="CHEBI:15378"/>
        <dbReference type="ChEBI" id="CHEBI:43474"/>
        <dbReference type="ChEBI" id="CHEBI:57783"/>
        <dbReference type="ChEBI" id="CHEBI:64076"/>
        <dbReference type="ChEBI" id="CHEBI:456215"/>
        <dbReference type="ChEBI" id="CHEBI:456216"/>
        <dbReference type="EC" id="4.2.1.136"/>
    </reaction>
</comment>
<dbReference type="PANTHER" id="PTHR12592">
    <property type="entry name" value="ATP-DEPENDENT (S)-NAD(P)H-HYDRATE DEHYDRATASE FAMILY MEMBER"/>
    <property type="match status" value="1"/>
</dbReference>
<dbReference type="EMBL" id="JAAGRN010000010">
    <property type="protein sequence ID" value="NDY84190.1"/>
    <property type="molecule type" value="Genomic_DNA"/>
</dbReference>
<evidence type="ECO:0000256" key="3">
    <source>
        <dbReference type="ARBA" id="ARBA00022857"/>
    </source>
</evidence>
<keyword evidence="1 6" id="KW-0547">Nucleotide-binding</keyword>
<comment type="subunit">
    <text evidence="6">Homotetramer.</text>
</comment>
<dbReference type="EC" id="4.2.1.136" evidence="6"/>
<comment type="caution">
    <text evidence="9">The sequence shown here is derived from an EMBL/GenBank/DDBJ whole genome shotgun (WGS) entry which is preliminary data.</text>
</comment>
<keyword evidence="3 6" id="KW-0521">NADP</keyword>
<keyword evidence="7" id="KW-0812">Transmembrane</keyword>
<evidence type="ECO:0000256" key="1">
    <source>
        <dbReference type="ARBA" id="ARBA00022741"/>
    </source>
</evidence>
<dbReference type="Gene3D" id="3.40.1190.20">
    <property type="match status" value="1"/>
</dbReference>
<dbReference type="PROSITE" id="PS01050">
    <property type="entry name" value="YJEF_C_2"/>
    <property type="match status" value="1"/>
</dbReference>
<dbReference type="InterPro" id="IPR029056">
    <property type="entry name" value="Ribokinase-like"/>
</dbReference>
<feature type="binding site" evidence="6">
    <location>
        <position position="224"/>
    </location>
    <ligand>
        <name>AMP</name>
        <dbReference type="ChEBI" id="CHEBI:456215"/>
    </ligand>
</feature>
<dbReference type="Pfam" id="PF01256">
    <property type="entry name" value="Carb_kinase"/>
    <property type="match status" value="1"/>
</dbReference>
<keyword evidence="5 6" id="KW-0456">Lyase</keyword>
<dbReference type="PANTHER" id="PTHR12592:SF0">
    <property type="entry name" value="ATP-DEPENDENT (S)-NAD(P)H-HYDRATE DEHYDRATASE"/>
    <property type="match status" value="1"/>
</dbReference>
<feature type="binding site" evidence="6">
    <location>
        <position position="158"/>
    </location>
    <ligand>
        <name>(6S)-NADPHX</name>
        <dbReference type="ChEBI" id="CHEBI:64076"/>
    </ligand>
</feature>
<keyword evidence="2 6" id="KW-0067">ATP-binding</keyword>
<protein>
    <recommendedName>
        <fullName evidence="6">ADP-dependent (S)-NAD(P)H-hydrate dehydratase</fullName>
        <ecNumber evidence="6">4.2.1.136</ecNumber>
    </recommendedName>
    <alternativeName>
        <fullName evidence="6">ADP-dependent NAD(P)HX dehydratase</fullName>
    </alternativeName>
</protein>
<dbReference type="GO" id="GO:0052856">
    <property type="term" value="F:NAD(P)HX epimerase activity"/>
    <property type="evidence" value="ECO:0007669"/>
    <property type="project" value="TreeGrafter"/>
</dbReference>
<dbReference type="InterPro" id="IPR000631">
    <property type="entry name" value="CARKD"/>
</dbReference>
<evidence type="ECO:0000256" key="5">
    <source>
        <dbReference type="ARBA" id="ARBA00023239"/>
    </source>
</evidence>
<keyword evidence="4 6" id="KW-0520">NAD</keyword>
<keyword evidence="7" id="KW-1133">Transmembrane helix</keyword>
<dbReference type="GO" id="GO:0052855">
    <property type="term" value="F:ADP-dependent NAD(P)H-hydrate dehydratase activity"/>
    <property type="evidence" value="ECO:0007669"/>
    <property type="project" value="UniProtKB-UniRule"/>
</dbReference>
<dbReference type="GO" id="GO:0046496">
    <property type="term" value="P:nicotinamide nucleotide metabolic process"/>
    <property type="evidence" value="ECO:0007669"/>
    <property type="project" value="UniProtKB-UniRule"/>
</dbReference>